<evidence type="ECO:0000256" key="1">
    <source>
        <dbReference type="SAM" id="MobiDB-lite"/>
    </source>
</evidence>
<comment type="caution">
    <text evidence="3">The sequence shown here is derived from an EMBL/GenBank/DDBJ whole genome shotgun (WGS) entry which is preliminary data.</text>
</comment>
<evidence type="ECO:0000259" key="2">
    <source>
        <dbReference type="Pfam" id="PF12680"/>
    </source>
</evidence>
<name>A0ABU0NGY8_STRRH</name>
<dbReference type="Proteomes" id="UP001230654">
    <property type="component" value="Unassembled WGS sequence"/>
</dbReference>
<dbReference type="EMBL" id="JAUSWV010000001">
    <property type="protein sequence ID" value="MDQ0578083.1"/>
    <property type="molecule type" value="Genomic_DNA"/>
</dbReference>
<evidence type="ECO:0000313" key="3">
    <source>
        <dbReference type="EMBL" id="MDQ0578083.1"/>
    </source>
</evidence>
<feature type="domain" description="SnoaL-like" evidence="2">
    <location>
        <begin position="69"/>
        <end position="158"/>
    </location>
</feature>
<dbReference type="Gene3D" id="3.10.450.50">
    <property type="match status" value="1"/>
</dbReference>
<feature type="region of interest" description="Disordered" evidence="1">
    <location>
        <begin position="36"/>
        <end position="60"/>
    </location>
</feature>
<dbReference type="InterPro" id="IPR032710">
    <property type="entry name" value="NTF2-like_dom_sf"/>
</dbReference>
<dbReference type="SUPFAM" id="SSF54427">
    <property type="entry name" value="NTF2-like"/>
    <property type="match status" value="1"/>
</dbReference>
<sequence length="164" mass="17164">MNRIQLPSTVPGFNRAGLAALLILTFLITWTVHSLQSPPASDGSTTTASPTTKDPTMTASPLPPVVATALAAANAHDTDAWLATFSPNGAVNDWGRGFTGHEAIRAWSDAEFIGVDVTLHVTQAHTTGDITTVLAQVGGNGFNGPSHFTFTVQGDQIILMRITA</sequence>
<reference evidence="3 4" key="1">
    <citation type="submission" date="2023-07" db="EMBL/GenBank/DDBJ databases">
        <title>Comparative genomics of wheat-associated soil bacteria to identify genetic determinants of phenazine resistance.</title>
        <authorList>
            <person name="Mouncey N."/>
        </authorList>
    </citation>
    <scope>NUCLEOTIDE SEQUENCE [LARGE SCALE GENOMIC DNA]</scope>
    <source>
        <strain evidence="3 4">B2I6</strain>
    </source>
</reference>
<evidence type="ECO:0000313" key="4">
    <source>
        <dbReference type="Proteomes" id="UP001230654"/>
    </source>
</evidence>
<keyword evidence="4" id="KW-1185">Reference proteome</keyword>
<organism evidence="3 4">
    <name type="scientific">Streptomyces rishiriensis</name>
    <dbReference type="NCBI Taxonomy" id="68264"/>
    <lineage>
        <taxon>Bacteria</taxon>
        <taxon>Bacillati</taxon>
        <taxon>Actinomycetota</taxon>
        <taxon>Actinomycetes</taxon>
        <taxon>Kitasatosporales</taxon>
        <taxon>Streptomycetaceae</taxon>
        <taxon>Streptomyces</taxon>
    </lineage>
</organism>
<gene>
    <name evidence="3" type="ORF">QF030_000261</name>
</gene>
<accession>A0ABU0NGY8</accession>
<proteinExistence type="predicted"/>
<dbReference type="InterPro" id="IPR037401">
    <property type="entry name" value="SnoaL-like"/>
</dbReference>
<feature type="compositionally biased region" description="Low complexity" evidence="1">
    <location>
        <begin position="37"/>
        <end position="60"/>
    </location>
</feature>
<dbReference type="Pfam" id="PF12680">
    <property type="entry name" value="SnoaL_2"/>
    <property type="match status" value="1"/>
</dbReference>
<protein>
    <recommendedName>
        <fullName evidence="2">SnoaL-like domain-containing protein</fullName>
    </recommendedName>
</protein>